<dbReference type="InterPro" id="IPR035421">
    <property type="entry name" value="Terminase_6C"/>
</dbReference>
<accession>A0ABV6ZVZ8</accession>
<keyword evidence="4" id="KW-1185">Reference proteome</keyword>
<sequence length="473" mass="53873">MTDTNLYTVGTFALALRERFDFFLERAANEIHPDGSWSHAPYLDVLANHVMRIEQGDPDYRQSYVNAPPRSGKSFVLTAAHSAWRIARNPRAKIIIASYSMELAREHLSGVRKILSAEWFQMCFSEAALKSDKSDKVETRLGGFVRATSVEGLLTGIGGDLIILDDVIKAEDALRPEARQRIVDWYRSTVSTRLNDPKSGAILVVMQRLHVEDITTFLRETGRWTELSLPLIASKTERFQLLSGRMINRQKGEVLDPERFDQHWIKNRKNEMGTAMFAAQYQQNPEPDANAIFRKEWFKTYKTAPESGWITISIDTGIKIGPDNDYTVAEVWCEFRDDHYLIDLVRTKLEMPGLLALVRQLKEKWRPDRILVEDAGSGTSLYQSLRSEMRGYLKTVTAAQDKQSRALSCVNLIESGKVWLPESAPWLKNFRAEVCNFPNGKHDDQVDAMTQHLNYAITHSHQSTSCGGSMQVW</sequence>
<evidence type="ECO:0000313" key="4">
    <source>
        <dbReference type="Proteomes" id="UP001595379"/>
    </source>
</evidence>
<evidence type="ECO:0000313" key="3">
    <source>
        <dbReference type="EMBL" id="MFC2925615.1"/>
    </source>
</evidence>
<organism evidence="3 4">
    <name type="scientific">Hyphobacterium vulgare</name>
    <dbReference type="NCBI Taxonomy" id="1736751"/>
    <lineage>
        <taxon>Bacteria</taxon>
        <taxon>Pseudomonadati</taxon>
        <taxon>Pseudomonadota</taxon>
        <taxon>Alphaproteobacteria</taxon>
        <taxon>Maricaulales</taxon>
        <taxon>Maricaulaceae</taxon>
        <taxon>Hyphobacterium</taxon>
    </lineage>
</organism>
<dbReference type="InterPro" id="IPR027417">
    <property type="entry name" value="P-loop_NTPase"/>
</dbReference>
<feature type="domain" description="Terminase large subunit gp17-like C-terminal" evidence="2">
    <location>
        <begin position="313"/>
        <end position="454"/>
    </location>
</feature>
<dbReference type="Gene3D" id="3.40.50.300">
    <property type="entry name" value="P-loop containing nucleotide triphosphate hydrolases"/>
    <property type="match status" value="1"/>
</dbReference>
<comment type="caution">
    <text evidence="3">The sequence shown here is derived from an EMBL/GenBank/DDBJ whole genome shotgun (WGS) entry which is preliminary data.</text>
</comment>
<dbReference type="EMBL" id="JBHRSV010000005">
    <property type="protein sequence ID" value="MFC2925615.1"/>
    <property type="molecule type" value="Genomic_DNA"/>
</dbReference>
<evidence type="ECO:0000259" key="2">
    <source>
        <dbReference type="Pfam" id="PF17289"/>
    </source>
</evidence>
<reference evidence="4" key="1">
    <citation type="journal article" date="2019" name="Int. J. Syst. Evol. Microbiol.">
        <title>The Global Catalogue of Microorganisms (GCM) 10K type strain sequencing project: providing services to taxonomists for standard genome sequencing and annotation.</title>
        <authorList>
            <consortium name="The Broad Institute Genomics Platform"/>
            <consortium name="The Broad Institute Genome Sequencing Center for Infectious Disease"/>
            <person name="Wu L."/>
            <person name="Ma J."/>
        </authorList>
    </citation>
    <scope>NUCLEOTIDE SEQUENCE [LARGE SCALE GENOMIC DNA]</scope>
    <source>
        <strain evidence="4">KCTC 52487</strain>
    </source>
</reference>
<evidence type="ECO:0000256" key="1">
    <source>
        <dbReference type="ARBA" id="ARBA00022612"/>
    </source>
</evidence>
<name>A0ABV6ZVZ8_9PROT</name>
<dbReference type="Pfam" id="PF17289">
    <property type="entry name" value="Terminase_6C"/>
    <property type="match status" value="1"/>
</dbReference>
<dbReference type="NCBIfam" id="TIGR01630">
    <property type="entry name" value="psiM2_ORF9"/>
    <property type="match status" value="1"/>
</dbReference>
<keyword evidence="1" id="KW-1188">Viral release from host cell</keyword>
<dbReference type="RefSeq" id="WP_343165380.1">
    <property type="nucleotide sequence ID" value="NZ_JBHRSV010000005.1"/>
</dbReference>
<proteinExistence type="predicted"/>
<gene>
    <name evidence="3" type="primary">terL</name>
    <name evidence="3" type="ORF">ACFOOR_05810</name>
</gene>
<dbReference type="InterPro" id="IPR006517">
    <property type="entry name" value="Phage_terminase_lsu-like_C"/>
</dbReference>
<dbReference type="Pfam" id="PF03237">
    <property type="entry name" value="Terminase_6N"/>
    <property type="match status" value="1"/>
</dbReference>
<dbReference type="Proteomes" id="UP001595379">
    <property type="component" value="Unassembled WGS sequence"/>
</dbReference>
<protein>
    <submittedName>
        <fullName evidence="3">Phage terminase large subunit</fullName>
    </submittedName>
</protein>
<dbReference type="Gene3D" id="3.30.420.240">
    <property type="match status" value="1"/>
</dbReference>